<dbReference type="FunFam" id="2.60.40.10:FF:000791">
    <property type="entry name" value="Two-component system sensor histidine kinase/response regulator"/>
    <property type="match status" value="1"/>
</dbReference>
<dbReference type="EMBL" id="BMDX01000001">
    <property type="protein sequence ID" value="GGA65225.1"/>
    <property type="molecule type" value="Genomic_DNA"/>
</dbReference>
<dbReference type="InterPro" id="IPR050706">
    <property type="entry name" value="Cyclic-di-GMP_PDE-like"/>
</dbReference>
<feature type="domain" description="GGDEF" evidence="4">
    <location>
        <begin position="486"/>
        <end position="619"/>
    </location>
</feature>
<dbReference type="CDD" id="cd01948">
    <property type="entry name" value="EAL"/>
    <property type="match status" value="1"/>
</dbReference>
<dbReference type="Gene3D" id="2.130.10.10">
    <property type="entry name" value="YVTN repeat-like/Quinoprotein amine dehydrogenase"/>
    <property type="match status" value="1"/>
</dbReference>
<dbReference type="InterPro" id="IPR011123">
    <property type="entry name" value="Y_Y_Y"/>
</dbReference>
<comment type="caution">
    <text evidence="5">The sequence shown here is derived from an EMBL/GenBank/DDBJ whole genome shotgun (WGS) entry which is preliminary data.</text>
</comment>
<evidence type="ECO:0000313" key="6">
    <source>
        <dbReference type="Proteomes" id="UP000619743"/>
    </source>
</evidence>
<dbReference type="RefSeq" id="WP_143824455.1">
    <property type="nucleotide sequence ID" value="NZ_BMDX01000001.1"/>
</dbReference>
<feature type="domain" description="EAL" evidence="3">
    <location>
        <begin position="628"/>
        <end position="888"/>
    </location>
</feature>
<dbReference type="InterPro" id="IPR015943">
    <property type="entry name" value="WD40/YVTN_repeat-like_dom_sf"/>
</dbReference>
<evidence type="ECO:0000256" key="2">
    <source>
        <dbReference type="ARBA" id="ARBA00022636"/>
    </source>
</evidence>
<dbReference type="SUPFAM" id="SSF63829">
    <property type="entry name" value="Calcium-dependent phosphotriesterase"/>
    <property type="match status" value="1"/>
</dbReference>
<dbReference type="AlphaFoldDB" id="A0A8J2XMI6"/>
<dbReference type="Gene3D" id="3.20.20.450">
    <property type="entry name" value="EAL domain"/>
    <property type="match status" value="1"/>
</dbReference>
<name>A0A8J2XMI6_9GAMM</name>
<dbReference type="InterPro" id="IPR043128">
    <property type="entry name" value="Rev_trsase/Diguanyl_cyclase"/>
</dbReference>
<dbReference type="OrthoDB" id="9772100at2"/>
<dbReference type="NCBIfam" id="TIGR00254">
    <property type="entry name" value="GGDEF"/>
    <property type="match status" value="1"/>
</dbReference>
<dbReference type="Pfam" id="PF07495">
    <property type="entry name" value="Y_Y_Y"/>
    <property type="match status" value="1"/>
</dbReference>
<accession>A0A8J2XMI6</accession>
<evidence type="ECO:0000313" key="5">
    <source>
        <dbReference type="EMBL" id="GGA65225.1"/>
    </source>
</evidence>
<dbReference type="SMART" id="SM00267">
    <property type="entry name" value="GGDEF"/>
    <property type="match status" value="1"/>
</dbReference>
<dbReference type="PROSITE" id="PS50887">
    <property type="entry name" value="GGDEF"/>
    <property type="match status" value="1"/>
</dbReference>
<evidence type="ECO:0000256" key="1">
    <source>
        <dbReference type="ARBA" id="ARBA00012282"/>
    </source>
</evidence>
<dbReference type="Gene3D" id="2.60.40.10">
    <property type="entry name" value="Immunoglobulins"/>
    <property type="match status" value="1"/>
</dbReference>
<dbReference type="InterPro" id="IPR013783">
    <property type="entry name" value="Ig-like_fold"/>
</dbReference>
<dbReference type="Proteomes" id="UP000619743">
    <property type="component" value="Unassembled WGS sequence"/>
</dbReference>
<evidence type="ECO:0000259" key="4">
    <source>
        <dbReference type="PROSITE" id="PS50887"/>
    </source>
</evidence>
<dbReference type="InterPro" id="IPR011110">
    <property type="entry name" value="Reg_prop"/>
</dbReference>
<dbReference type="InterPro" id="IPR000160">
    <property type="entry name" value="GGDEF_dom"/>
</dbReference>
<keyword evidence="2" id="KW-0973">c-di-GMP</keyword>
<dbReference type="SUPFAM" id="SSF141868">
    <property type="entry name" value="EAL domain-like"/>
    <property type="match status" value="1"/>
</dbReference>
<evidence type="ECO:0000259" key="3">
    <source>
        <dbReference type="PROSITE" id="PS50883"/>
    </source>
</evidence>
<dbReference type="Pfam" id="PF00990">
    <property type="entry name" value="GGDEF"/>
    <property type="match status" value="1"/>
</dbReference>
<dbReference type="PANTHER" id="PTHR33121:SF70">
    <property type="entry name" value="SIGNALING PROTEIN YKOW"/>
    <property type="match status" value="1"/>
</dbReference>
<reference evidence="6" key="1">
    <citation type="journal article" date="2019" name="Int. J. Syst. Evol. Microbiol.">
        <title>The Global Catalogue of Microorganisms (GCM) 10K type strain sequencing project: providing services to taxonomists for standard genome sequencing and annotation.</title>
        <authorList>
            <consortium name="The Broad Institute Genomics Platform"/>
            <consortium name="The Broad Institute Genome Sequencing Center for Infectious Disease"/>
            <person name="Wu L."/>
            <person name="Ma J."/>
        </authorList>
    </citation>
    <scope>NUCLEOTIDE SEQUENCE [LARGE SCALE GENOMIC DNA]</scope>
    <source>
        <strain evidence="6">CGMCC 1.10130</strain>
    </source>
</reference>
<organism evidence="5 6">
    <name type="scientific">Neiella marina</name>
    <dbReference type="NCBI Taxonomy" id="508461"/>
    <lineage>
        <taxon>Bacteria</taxon>
        <taxon>Pseudomonadati</taxon>
        <taxon>Pseudomonadota</taxon>
        <taxon>Gammaproteobacteria</taxon>
        <taxon>Alteromonadales</taxon>
        <taxon>Echinimonadaceae</taxon>
        <taxon>Neiella</taxon>
    </lineage>
</organism>
<dbReference type="Pfam" id="PF00563">
    <property type="entry name" value="EAL"/>
    <property type="match status" value="1"/>
</dbReference>
<proteinExistence type="predicted"/>
<gene>
    <name evidence="5" type="ORF">GCM10011369_03330</name>
</gene>
<dbReference type="GO" id="GO:0071111">
    <property type="term" value="F:cyclic-guanylate-specific phosphodiesterase activity"/>
    <property type="evidence" value="ECO:0007669"/>
    <property type="project" value="UniProtKB-EC"/>
</dbReference>
<dbReference type="CDD" id="cd01949">
    <property type="entry name" value="GGDEF"/>
    <property type="match status" value="1"/>
</dbReference>
<dbReference type="InterPro" id="IPR035919">
    <property type="entry name" value="EAL_sf"/>
</dbReference>
<keyword evidence="6" id="KW-1185">Reference proteome</keyword>
<dbReference type="InterPro" id="IPR029787">
    <property type="entry name" value="Nucleotide_cyclase"/>
</dbReference>
<dbReference type="PROSITE" id="PS50883">
    <property type="entry name" value="EAL"/>
    <property type="match status" value="1"/>
</dbReference>
<dbReference type="EC" id="3.1.4.52" evidence="1"/>
<dbReference type="SMART" id="SM00052">
    <property type="entry name" value="EAL"/>
    <property type="match status" value="1"/>
</dbReference>
<dbReference type="Gene3D" id="3.30.70.270">
    <property type="match status" value="1"/>
</dbReference>
<dbReference type="PANTHER" id="PTHR33121">
    <property type="entry name" value="CYCLIC DI-GMP PHOSPHODIESTERASE PDEF"/>
    <property type="match status" value="1"/>
</dbReference>
<dbReference type="InterPro" id="IPR001633">
    <property type="entry name" value="EAL_dom"/>
</dbReference>
<dbReference type="FunFam" id="3.20.20.450:FF:000001">
    <property type="entry name" value="Cyclic di-GMP phosphodiesterase yahA"/>
    <property type="match status" value="1"/>
</dbReference>
<dbReference type="SUPFAM" id="SSF55073">
    <property type="entry name" value="Nucleotide cyclase"/>
    <property type="match status" value="1"/>
</dbReference>
<sequence length="900" mass="103372">MVWHLGGLNRFDPATESFSHIKRQVNHVEGEGLENNNIFRIEFMPNGHMMLSLWRKGLQIYDPDNQTFKSYFPGGIGKESGITNYSINDFEPAGDGRYWIGGHSGLELFDPQTETFQRVDLPYFEGIFDLHLDDKGQLWVASSAGLIRYLPEQDTHTVYMDSDGLADNFVASIEEDELGYLWLGTRNGLNRFNPRNETFTTYDVRDGLAGSQLNRYSHLQTRAGLMYFGGSDGLTIFDPKQLPTNTTQPYIVLTRLELAQQVATPRNSEYLNADINQLDSLVLPYHQRDVAFEFAALNFISPQKNLYRYRLTGLESNWNHVDSGRRFVRYTNLNPGNYVFEVYGSNNDDLWSQQPKRLQLTVLPAWWQTWWARLLQLVAGALTIYAIVYWKVRQNKQRQAELQELVRNKTVELAGANESVRQLNAELEQRVIQRTQELSVEVEERRSAEAKLFHMAFHDPLTGLPNRPWLLQQLEHAIDHAQRSDSAYGLLFLDGDRFKKVNDTHGHLLGDSLLLDAANRLKALLPEECTAVRLGGDEFTVLVREVESEQQLIDIAELIVRKFEQPFLIDQLQVFFRVSVGMVHCKRQYAKPEEVLRDADIAMYKAKEKGRGTYQVFDGHMREQEVAMAALEVDLYQALELGQFKAAYQPIVCLESQRLVSFELLMRWQHPTLGMVPPDKFIPLAEETGQIFDMGLWVFEQACQQLQQWRELVDEHRLPTIAVNLSAVQLNQPNLIDKLDVILARTGTKGRHLKLEITETALMENTQAVNEILGSLRERHIELAIDDFGTGYSSLSYLDQLPVQVLKIDRSFVNSLIDRGEEHEGTQEIVKATISLAHSLKVKVVAEGIETEDQWRTLHGYHCDFGQGYLFAKPMWPDQATEYLLDNLDRHQPQVQQLRP</sequence>
<dbReference type="Pfam" id="PF07494">
    <property type="entry name" value="Reg_prop"/>
    <property type="match status" value="1"/>
</dbReference>
<protein>
    <recommendedName>
        <fullName evidence="1">cyclic-guanylate-specific phosphodiesterase</fullName>
        <ecNumber evidence="1">3.1.4.52</ecNumber>
    </recommendedName>
</protein>